<dbReference type="PANTHER" id="PTHR12110">
    <property type="entry name" value="HYDROXYPYRUVATE ISOMERASE"/>
    <property type="match status" value="1"/>
</dbReference>
<dbReference type="AlphaFoldDB" id="A0A6M0QYL5"/>
<gene>
    <name evidence="2" type="ORF">G4Z14_14750</name>
</gene>
<sequence>MNGPAAFGEQGWDWRARIAALNPAEAVRLAHRARTAPLFAHAYAFHLNFRFGAMVPADLLAHAAAHGLAGVQIHVEDGEAASLAAMGRPELEAFGAEARRLGLAVHVETSSTEAWDLARTVAIAHAVGAVAVRSYPRYEGPLSTVIARSIDALRGLSALDPEGRLRFTLEQHEDLTSAELIQILDAVGNPRLGLLFDFGNMVNAGEMPLEALRRQAPWLREAHVKDCLILPDRGGWAHRACQSGEGHLPMAALLVELLLLGEEAAQVTAFGLEEEEDYYAPALRFPGEGPDPHIPARTASFTDPGPGDLSARLQREREAALRQLQVVRALLDDIATAAEPFRTTP</sequence>
<protein>
    <submittedName>
        <fullName evidence="2">TIM barrel protein</fullName>
    </submittedName>
</protein>
<dbReference type="Pfam" id="PF01261">
    <property type="entry name" value="AP_endonuc_2"/>
    <property type="match status" value="1"/>
</dbReference>
<dbReference type="EMBL" id="JAAIVJ010000009">
    <property type="protein sequence ID" value="NEY91562.1"/>
    <property type="molecule type" value="Genomic_DNA"/>
</dbReference>
<evidence type="ECO:0000259" key="1">
    <source>
        <dbReference type="Pfam" id="PF01261"/>
    </source>
</evidence>
<accession>A0A6M0QYL5</accession>
<dbReference type="InterPro" id="IPR036237">
    <property type="entry name" value="Xyl_isomerase-like_sf"/>
</dbReference>
<name>A0A6M0QYL5_9RHOB</name>
<evidence type="ECO:0000313" key="2">
    <source>
        <dbReference type="EMBL" id="NEY91562.1"/>
    </source>
</evidence>
<dbReference type="InterPro" id="IPR050312">
    <property type="entry name" value="IolE/XylAMocC-like"/>
</dbReference>
<keyword evidence="3" id="KW-1185">Reference proteome</keyword>
<evidence type="ECO:0000313" key="3">
    <source>
        <dbReference type="Proteomes" id="UP000477782"/>
    </source>
</evidence>
<dbReference type="Gene3D" id="3.20.20.150">
    <property type="entry name" value="Divalent-metal-dependent TIM barrel enzymes"/>
    <property type="match status" value="1"/>
</dbReference>
<dbReference type="PANTHER" id="PTHR12110:SF53">
    <property type="entry name" value="BLR5974 PROTEIN"/>
    <property type="match status" value="1"/>
</dbReference>
<feature type="domain" description="Xylose isomerase-like TIM barrel" evidence="1">
    <location>
        <begin position="61"/>
        <end position="261"/>
    </location>
</feature>
<dbReference type="SUPFAM" id="SSF51658">
    <property type="entry name" value="Xylose isomerase-like"/>
    <property type="match status" value="1"/>
</dbReference>
<reference evidence="2 3" key="1">
    <citation type="submission" date="2020-02" db="EMBL/GenBank/DDBJ databases">
        <authorList>
            <person name="Chen W.-M."/>
        </authorList>
    </citation>
    <scope>NUCLEOTIDE SEQUENCE [LARGE SCALE GENOMIC DNA]</scope>
    <source>
        <strain evidence="2 3">KMS-5</strain>
    </source>
</reference>
<dbReference type="RefSeq" id="WP_164627058.1">
    <property type="nucleotide sequence ID" value="NZ_JAAIVJ010000009.1"/>
</dbReference>
<organism evidence="2 3">
    <name type="scientific">Tabrizicola oligotrophica</name>
    <dbReference type="NCBI Taxonomy" id="2710650"/>
    <lineage>
        <taxon>Bacteria</taxon>
        <taxon>Pseudomonadati</taxon>
        <taxon>Pseudomonadota</taxon>
        <taxon>Alphaproteobacteria</taxon>
        <taxon>Rhodobacterales</taxon>
        <taxon>Paracoccaceae</taxon>
        <taxon>Tabrizicola</taxon>
    </lineage>
</organism>
<dbReference type="InterPro" id="IPR013022">
    <property type="entry name" value="Xyl_isomerase-like_TIM-brl"/>
</dbReference>
<dbReference type="Proteomes" id="UP000477782">
    <property type="component" value="Unassembled WGS sequence"/>
</dbReference>
<comment type="caution">
    <text evidence="2">The sequence shown here is derived from an EMBL/GenBank/DDBJ whole genome shotgun (WGS) entry which is preliminary data.</text>
</comment>
<proteinExistence type="predicted"/>